<reference evidence="1" key="2">
    <citation type="journal article" date="2015" name="Fish Shellfish Immunol.">
        <title>Early steps in the European eel (Anguilla anguilla)-Vibrio vulnificus interaction in the gills: Role of the RtxA13 toxin.</title>
        <authorList>
            <person name="Callol A."/>
            <person name="Pajuelo D."/>
            <person name="Ebbesson L."/>
            <person name="Teles M."/>
            <person name="MacKenzie S."/>
            <person name="Amaro C."/>
        </authorList>
    </citation>
    <scope>NUCLEOTIDE SEQUENCE</scope>
</reference>
<organism evidence="1">
    <name type="scientific">Anguilla anguilla</name>
    <name type="common">European freshwater eel</name>
    <name type="synonym">Muraena anguilla</name>
    <dbReference type="NCBI Taxonomy" id="7936"/>
    <lineage>
        <taxon>Eukaryota</taxon>
        <taxon>Metazoa</taxon>
        <taxon>Chordata</taxon>
        <taxon>Craniata</taxon>
        <taxon>Vertebrata</taxon>
        <taxon>Euteleostomi</taxon>
        <taxon>Actinopterygii</taxon>
        <taxon>Neopterygii</taxon>
        <taxon>Teleostei</taxon>
        <taxon>Anguilliformes</taxon>
        <taxon>Anguillidae</taxon>
        <taxon>Anguilla</taxon>
    </lineage>
</organism>
<name>A0A0E9WNJ1_ANGAN</name>
<accession>A0A0E9WNJ1</accession>
<reference evidence="1" key="1">
    <citation type="submission" date="2014-11" db="EMBL/GenBank/DDBJ databases">
        <authorList>
            <person name="Amaro Gonzalez C."/>
        </authorList>
    </citation>
    <scope>NUCLEOTIDE SEQUENCE</scope>
</reference>
<protein>
    <submittedName>
        <fullName evidence="1">Uncharacterized protein</fullName>
    </submittedName>
</protein>
<sequence length="38" mass="4579">MGPQFIKNFFFPVWQMMSSKAYQENSSFITSKNSYMYI</sequence>
<evidence type="ECO:0000313" key="1">
    <source>
        <dbReference type="EMBL" id="JAH91150.1"/>
    </source>
</evidence>
<dbReference type="AlphaFoldDB" id="A0A0E9WNJ1"/>
<dbReference type="EMBL" id="GBXM01017427">
    <property type="protein sequence ID" value="JAH91150.1"/>
    <property type="molecule type" value="Transcribed_RNA"/>
</dbReference>
<proteinExistence type="predicted"/>